<feature type="compositionally biased region" description="Polar residues" evidence="1">
    <location>
        <begin position="535"/>
        <end position="550"/>
    </location>
</feature>
<gene>
    <name evidence="3" type="ORF">MKZ38_006960</name>
</gene>
<organism evidence="3 4">
    <name type="scientific">Zalerion maritima</name>
    <dbReference type="NCBI Taxonomy" id="339359"/>
    <lineage>
        <taxon>Eukaryota</taxon>
        <taxon>Fungi</taxon>
        <taxon>Dikarya</taxon>
        <taxon>Ascomycota</taxon>
        <taxon>Pezizomycotina</taxon>
        <taxon>Sordariomycetes</taxon>
        <taxon>Lulworthiomycetidae</taxon>
        <taxon>Lulworthiales</taxon>
        <taxon>Lulworthiaceae</taxon>
        <taxon>Zalerion</taxon>
    </lineage>
</organism>
<feature type="compositionally biased region" description="Basic and acidic residues" evidence="1">
    <location>
        <begin position="8"/>
        <end position="30"/>
    </location>
</feature>
<dbReference type="AlphaFoldDB" id="A0AAD5RIZ8"/>
<feature type="domain" description="DUF7924" evidence="2">
    <location>
        <begin position="233"/>
        <end position="367"/>
    </location>
</feature>
<name>A0AAD5RIZ8_9PEZI</name>
<feature type="compositionally biased region" description="Polar residues" evidence="1">
    <location>
        <begin position="103"/>
        <end position="120"/>
    </location>
</feature>
<evidence type="ECO:0000256" key="1">
    <source>
        <dbReference type="SAM" id="MobiDB-lite"/>
    </source>
</evidence>
<feature type="compositionally biased region" description="Basic and acidic residues" evidence="1">
    <location>
        <begin position="422"/>
        <end position="431"/>
    </location>
</feature>
<feature type="region of interest" description="Disordered" evidence="1">
    <location>
        <begin position="103"/>
        <end position="129"/>
    </location>
</feature>
<evidence type="ECO:0000259" key="2">
    <source>
        <dbReference type="Pfam" id="PF25545"/>
    </source>
</evidence>
<feature type="region of interest" description="Disordered" evidence="1">
    <location>
        <begin position="486"/>
        <end position="597"/>
    </location>
</feature>
<dbReference type="InterPro" id="IPR057684">
    <property type="entry name" value="DUF7924"/>
</dbReference>
<comment type="caution">
    <text evidence="3">The sequence shown here is derived from an EMBL/GenBank/DDBJ whole genome shotgun (WGS) entry which is preliminary data.</text>
</comment>
<feature type="region of interest" description="Disordered" evidence="1">
    <location>
        <begin position="1"/>
        <end position="34"/>
    </location>
</feature>
<dbReference type="Proteomes" id="UP001201980">
    <property type="component" value="Unassembled WGS sequence"/>
</dbReference>
<evidence type="ECO:0000313" key="4">
    <source>
        <dbReference type="Proteomes" id="UP001201980"/>
    </source>
</evidence>
<proteinExistence type="predicted"/>
<keyword evidence="4" id="KW-1185">Reference proteome</keyword>
<feature type="compositionally biased region" description="Low complexity" evidence="1">
    <location>
        <begin position="551"/>
        <end position="562"/>
    </location>
</feature>
<sequence>MARPRKRQQADDLSRDPPPKRIKSAREHHSFNYPPKFWDNLSRVSLTPLALRELDRRNNTSRPLEPTTRGRHCDDLARFARHGGPNLSGIRGLLAPRHPARIMSSSGFSQSRRTQSTKGTSVPPRSRITSTCNRDFERHLIDNGIYPEGYDHPDGRVTPEPDNMDEILKSLAAPRASLSPSRFPQSAFRDFRRINTQAFDEDEVMRKVAPVLGGNADIPNKQNTMFTMLKPMTDGSIPRAKPDYFDGVRREDIHGEVRDKLGETIIATDYARAPVLPNFFMEAKGPDGAPSGAQRQVCYDGAIGARAMHSLQNYGNDEPVYDGNAYAIGTTYHDGQLKMYAHYPTPTTQGGPPEYHMTQIDSWGMTGNLKSCVDGIKAFRNGREWAKEQRDSFIEAANARAWGDAEAPSAQHATEVQQDEFAEPRDVHRVPPFEQGPVDSEEFAESQDVHGELPFEQGPVDYNDFAASQDINEEPAVPQYIYTEGAQDESQESAEPPCFATSFTSSFSTHTGSKRPRISLSPPSSSRQHKKPGSAKSQTHAGTGRGTSELSTQASTSTSSAQRKSGGYWTWSKGRENWYHSHEDGSREWYKGKQKKH</sequence>
<evidence type="ECO:0000313" key="3">
    <source>
        <dbReference type="EMBL" id="KAJ2895073.1"/>
    </source>
</evidence>
<accession>A0AAD5RIZ8</accession>
<feature type="region of interest" description="Disordered" evidence="1">
    <location>
        <begin position="404"/>
        <end position="447"/>
    </location>
</feature>
<dbReference type="Pfam" id="PF25545">
    <property type="entry name" value="DUF7924"/>
    <property type="match status" value="1"/>
</dbReference>
<feature type="compositionally biased region" description="Basic and acidic residues" evidence="1">
    <location>
        <begin position="573"/>
        <end position="591"/>
    </location>
</feature>
<feature type="compositionally biased region" description="Low complexity" evidence="1">
    <location>
        <begin position="501"/>
        <end position="511"/>
    </location>
</feature>
<reference evidence="3" key="1">
    <citation type="submission" date="2022-07" db="EMBL/GenBank/DDBJ databases">
        <title>Draft genome sequence of Zalerion maritima ATCC 34329, a (micro)plastics degrading marine fungus.</title>
        <authorList>
            <person name="Paco A."/>
            <person name="Goncalves M.F.M."/>
            <person name="Rocha-Santos T.A.P."/>
            <person name="Alves A."/>
        </authorList>
    </citation>
    <scope>NUCLEOTIDE SEQUENCE</scope>
    <source>
        <strain evidence="3">ATCC 34329</strain>
    </source>
</reference>
<protein>
    <recommendedName>
        <fullName evidence="2">DUF7924 domain-containing protein</fullName>
    </recommendedName>
</protein>
<dbReference type="EMBL" id="JAKWBI020000431">
    <property type="protein sequence ID" value="KAJ2895073.1"/>
    <property type="molecule type" value="Genomic_DNA"/>
</dbReference>